<evidence type="ECO:0000313" key="2">
    <source>
        <dbReference type="EMBL" id="KKD01106.1"/>
    </source>
</evidence>
<dbReference type="InterPro" id="IPR015813">
    <property type="entry name" value="Pyrv/PenolPyrv_kinase-like_dom"/>
</dbReference>
<dbReference type="Pfam" id="PF13714">
    <property type="entry name" value="PEP_mutase"/>
    <property type="match status" value="1"/>
</dbReference>
<dbReference type="CDD" id="cd00377">
    <property type="entry name" value="ICL_PEPM"/>
    <property type="match status" value="1"/>
</dbReference>
<name>A0A0F5VG13_9GAMM</name>
<comment type="caution">
    <text evidence="2">The sequence shown here is derived from an EMBL/GenBank/DDBJ whole genome shotgun (WGS) entry which is preliminary data.</text>
</comment>
<dbReference type="PATRIC" id="fig|265726.11.peg.2349"/>
<dbReference type="AlphaFoldDB" id="A0A0F5VG13"/>
<accession>A0A0F5VG13</accession>
<dbReference type="PANTHER" id="PTHR42905:SF16">
    <property type="entry name" value="CARBOXYPHOSPHONOENOLPYRUVATE PHOSPHONOMUTASE-LIKE PROTEIN (AFU_ORTHOLOGUE AFUA_5G07230)"/>
    <property type="match status" value="1"/>
</dbReference>
<dbReference type="OrthoDB" id="9780430at2"/>
<dbReference type="Proteomes" id="UP000033633">
    <property type="component" value="Unassembled WGS sequence"/>
</dbReference>
<dbReference type="SUPFAM" id="SSF51621">
    <property type="entry name" value="Phosphoenolpyruvate/pyruvate domain"/>
    <property type="match status" value="1"/>
</dbReference>
<gene>
    <name evidence="2" type="ORF">KY46_04915</name>
</gene>
<evidence type="ECO:0000313" key="3">
    <source>
        <dbReference type="Proteomes" id="UP000033633"/>
    </source>
</evidence>
<dbReference type="PANTHER" id="PTHR42905">
    <property type="entry name" value="PHOSPHOENOLPYRUVATE CARBOXYLASE"/>
    <property type="match status" value="1"/>
</dbReference>
<dbReference type="GO" id="GO:0003824">
    <property type="term" value="F:catalytic activity"/>
    <property type="evidence" value="ECO:0007669"/>
    <property type="project" value="InterPro"/>
</dbReference>
<dbReference type="STRING" id="265726.KY46_04915"/>
<dbReference type="EMBL" id="JWYV01000002">
    <property type="protein sequence ID" value="KKD01106.1"/>
    <property type="molecule type" value="Genomic_DNA"/>
</dbReference>
<dbReference type="InterPro" id="IPR040442">
    <property type="entry name" value="Pyrv_kinase-like_dom_sf"/>
</dbReference>
<reference evidence="2 3" key="1">
    <citation type="submission" date="2014-12" db="EMBL/GenBank/DDBJ databases">
        <title>Mercury Reductase activity and rhizosphere competence traits in the genome of root associated Photobacterium halotolerans MELD1.</title>
        <authorList>
            <person name="Mathew D.C."/>
            <person name="Huang C.-C."/>
        </authorList>
    </citation>
    <scope>NUCLEOTIDE SEQUENCE [LARGE SCALE GENOMIC DNA]</scope>
    <source>
        <strain evidence="2 3">MELD1</strain>
    </source>
</reference>
<evidence type="ECO:0000256" key="1">
    <source>
        <dbReference type="ARBA" id="ARBA00022723"/>
    </source>
</evidence>
<sequence>MQEFKQLHQQTTPFIIGNVWDAASARCAQQAGYQALGTSSAAIASLLGYEDGEHIPFAELVFMVRRIAAVSKLPLSVDIEAGFSRNPDVIAHHIQQLAALGVVGINLEDSRVDAERTLVPAEEFAAIVSGVKAILQQHQTEVFLNVRCDAFLLGLDHACAETVKRAQIYQRAGADGLFVPCITEADDIKAVVAASRLPVNVMAMPELPAFDELAGLGVKRISTGNFAHDAMHRYLLNLWGEIKQSGSCESLFGTGTAG</sequence>
<dbReference type="InterPro" id="IPR039556">
    <property type="entry name" value="ICL/PEPM"/>
</dbReference>
<dbReference type="GO" id="GO:0046872">
    <property type="term" value="F:metal ion binding"/>
    <property type="evidence" value="ECO:0007669"/>
    <property type="project" value="UniProtKB-KW"/>
</dbReference>
<proteinExistence type="predicted"/>
<keyword evidence="3" id="KW-1185">Reference proteome</keyword>
<dbReference type="Gene3D" id="3.20.20.60">
    <property type="entry name" value="Phosphoenolpyruvate-binding domains"/>
    <property type="match status" value="1"/>
</dbReference>
<dbReference type="RefSeq" id="WP_046219475.1">
    <property type="nucleotide sequence ID" value="NZ_JWYV01000002.1"/>
</dbReference>
<keyword evidence="1" id="KW-0479">Metal-binding</keyword>
<organism evidence="2 3">
    <name type="scientific">Photobacterium halotolerans</name>
    <dbReference type="NCBI Taxonomy" id="265726"/>
    <lineage>
        <taxon>Bacteria</taxon>
        <taxon>Pseudomonadati</taxon>
        <taxon>Pseudomonadota</taxon>
        <taxon>Gammaproteobacteria</taxon>
        <taxon>Vibrionales</taxon>
        <taxon>Vibrionaceae</taxon>
        <taxon>Photobacterium</taxon>
    </lineage>
</organism>
<protein>
    <submittedName>
        <fullName evidence="2">Carboxyvinyl-carboxyphosphonate phosphorylmutase</fullName>
    </submittedName>
</protein>